<comment type="caution">
    <text evidence="5">Lacks conserved residue(s) required for the propagation of feature annotation.</text>
</comment>
<gene>
    <name evidence="7" type="primary">Kif28p_0</name>
    <name evidence="7" type="ORF">GTO93_0010555</name>
</gene>
<feature type="non-terminal residue" evidence="7">
    <location>
        <position position="1"/>
    </location>
</feature>
<dbReference type="InterPro" id="IPR027417">
    <property type="entry name" value="P-loop_NTPase"/>
</dbReference>
<comment type="caution">
    <text evidence="7">The sequence shown here is derived from an EMBL/GenBank/DDBJ whole genome shotgun (WGS) entry which is preliminary data.</text>
</comment>
<dbReference type="PANTHER" id="PTHR24115:SF344">
    <property type="entry name" value="KINESIN-LIKE PROTEIN KIF28P"/>
    <property type="match status" value="1"/>
</dbReference>
<dbReference type="PANTHER" id="PTHR24115">
    <property type="entry name" value="KINESIN-RELATED"/>
    <property type="match status" value="1"/>
</dbReference>
<comment type="similarity">
    <text evidence="5">Belongs to the TRAFAC class myosin-kinesin ATPase superfamily. Kinesin family.</text>
</comment>
<keyword evidence="3" id="KW-0067">ATP-binding</keyword>
<evidence type="ECO:0000259" key="6">
    <source>
        <dbReference type="PROSITE" id="PS50067"/>
    </source>
</evidence>
<protein>
    <submittedName>
        <fullName evidence="7">KIF28 protein</fullName>
    </submittedName>
</protein>
<feature type="non-terminal residue" evidence="7">
    <location>
        <position position="129"/>
    </location>
</feature>
<sequence>MTGYGKNKGLVFLICEELFRGIREKQSPERQFHSPFNESTLALKGQDLLSKVRKPGGLRVREDRKGFYVECLKAVSCDSYEKLEVLLREGIQNRSTAATNMNARSSRSHMVINLCFKQVRQLSVHFDTG</sequence>
<evidence type="ECO:0000256" key="5">
    <source>
        <dbReference type="PROSITE-ProRule" id="PRU00283"/>
    </source>
</evidence>
<evidence type="ECO:0000256" key="1">
    <source>
        <dbReference type="ARBA" id="ARBA00004245"/>
    </source>
</evidence>
<name>A0ABS2XNA5_POLSP</name>
<keyword evidence="4" id="KW-0963">Cytoplasm</keyword>
<proteinExistence type="inferred from homology"/>
<evidence type="ECO:0000313" key="7">
    <source>
        <dbReference type="EMBL" id="MBN3275599.1"/>
    </source>
</evidence>
<dbReference type="EMBL" id="JAAWVQ010052196">
    <property type="protein sequence ID" value="MBN3275599.1"/>
    <property type="molecule type" value="Genomic_DNA"/>
</dbReference>
<dbReference type="InterPro" id="IPR036961">
    <property type="entry name" value="Kinesin_motor_dom_sf"/>
</dbReference>
<evidence type="ECO:0000256" key="3">
    <source>
        <dbReference type="ARBA" id="ARBA00022840"/>
    </source>
</evidence>
<evidence type="ECO:0000256" key="2">
    <source>
        <dbReference type="ARBA" id="ARBA00022741"/>
    </source>
</evidence>
<dbReference type="Proteomes" id="UP001166093">
    <property type="component" value="Unassembled WGS sequence"/>
</dbReference>
<organism evidence="7 8">
    <name type="scientific">Polyodon spathula</name>
    <name type="common">North American paddlefish</name>
    <name type="synonym">Squalus spathula</name>
    <dbReference type="NCBI Taxonomy" id="7913"/>
    <lineage>
        <taxon>Eukaryota</taxon>
        <taxon>Metazoa</taxon>
        <taxon>Chordata</taxon>
        <taxon>Craniata</taxon>
        <taxon>Vertebrata</taxon>
        <taxon>Euteleostomi</taxon>
        <taxon>Actinopterygii</taxon>
        <taxon>Chondrostei</taxon>
        <taxon>Acipenseriformes</taxon>
        <taxon>Polyodontidae</taxon>
        <taxon>Polyodon</taxon>
    </lineage>
</organism>
<accession>A0ABS2XNA5</accession>
<dbReference type="InterPro" id="IPR001752">
    <property type="entry name" value="Kinesin_motor_dom"/>
</dbReference>
<feature type="domain" description="Kinesin motor" evidence="6">
    <location>
        <begin position="1"/>
        <end position="129"/>
    </location>
</feature>
<dbReference type="PROSITE" id="PS50067">
    <property type="entry name" value="KINESIN_MOTOR_2"/>
    <property type="match status" value="1"/>
</dbReference>
<evidence type="ECO:0000313" key="8">
    <source>
        <dbReference type="Proteomes" id="UP001166093"/>
    </source>
</evidence>
<keyword evidence="8" id="KW-1185">Reference proteome</keyword>
<dbReference type="Gene3D" id="3.40.850.10">
    <property type="entry name" value="Kinesin motor domain"/>
    <property type="match status" value="1"/>
</dbReference>
<reference evidence="7" key="1">
    <citation type="journal article" date="2021" name="Cell">
        <title>Tracing the genetic footprints of vertebrate landing in non-teleost ray-finned fishes.</title>
        <authorList>
            <person name="Bi X."/>
            <person name="Wang K."/>
            <person name="Yang L."/>
            <person name="Pan H."/>
            <person name="Jiang H."/>
            <person name="Wei Q."/>
            <person name="Fang M."/>
            <person name="Yu H."/>
            <person name="Zhu C."/>
            <person name="Cai Y."/>
            <person name="He Y."/>
            <person name="Gan X."/>
            <person name="Zeng H."/>
            <person name="Yu D."/>
            <person name="Zhu Y."/>
            <person name="Jiang H."/>
            <person name="Qiu Q."/>
            <person name="Yang H."/>
            <person name="Zhang Y.E."/>
            <person name="Wang W."/>
            <person name="Zhu M."/>
            <person name="He S."/>
            <person name="Zhang G."/>
        </authorList>
    </citation>
    <scope>NUCLEOTIDE SEQUENCE</scope>
    <source>
        <strain evidence="7">Pddl_001</strain>
    </source>
</reference>
<evidence type="ECO:0000256" key="4">
    <source>
        <dbReference type="ARBA" id="ARBA00023212"/>
    </source>
</evidence>
<dbReference type="SUPFAM" id="SSF52540">
    <property type="entry name" value="P-loop containing nucleoside triphosphate hydrolases"/>
    <property type="match status" value="1"/>
</dbReference>
<dbReference type="Pfam" id="PF00225">
    <property type="entry name" value="Kinesin"/>
    <property type="match status" value="1"/>
</dbReference>
<keyword evidence="2" id="KW-0547">Nucleotide-binding</keyword>
<keyword evidence="4" id="KW-0206">Cytoskeleton</keyword>
<dbReference type="InterPro" id="IPR027640">
    <property type="entry name" value="Kinesin-like_fam"/>
</dbReference>
<comment type="subcellular location">
    <subcellularLocation>
        <location evidence="1">Cytoplasm</location>
        <location evidence="1">Cytoskeleton</location>
    </subcellularLocation>
</comment>